<dbReference type="OrthoDB" id="255837at2759"/>
<dbReference type="PANTHER" id="PTHR28529:SF2">
    <property type="entry name" value="DNA REPAIR PROTEIN SWI5 HOMOLOG"/>
    <property type="match status" value="1"/>
</dbReference>
<sequence length="134" mass="14591">MSTPPAASGTPNPSGKTELKRGHSGHSDSDVKQAEDGGAEIQEGGKEDPREAALRASNTDLERQIQELGAQRDEIVSGLRNKDPSKTVQTHIRLLHEYNEMRDVALGLMGLVADNRGCEVKEVMTEFGLDPREK</sequence>
<evidence type="ECO:0000256" key="1">
    <source>
        <dbReference type="ARBA" id="ARBA00008060"/>
    </source>
</evidence>
<evidence type="ECO:0000256" key="4">
    <source>
        <dbReference type="SAM" id="MobiDB-lite"/>
    </source>
</evidence>
<accession>A0A4S2MLF2</accession>
<feature type="compositionally biased region" description="Polar residues" evidence="4">
    <location>
        <begin position="1"/>
        <end position="15"/>
    </location>
</feature>
<name>A0A4S2MLF2_9PEZI</name>
<feature type="compositionally biased region" description="Basic and acidic residues" evidence="4">
    <location>
        <begin position="17"/>
        <end position="35"/>
    </location>
</feature>
<dbReference type="InParanoid" id="A0A4S2MLF2"/>
<dbReference type="InterPro" id="IPR010760">
    <property type="entry name" value="DNA-repair_Swi5"/>
</dbReference>
<keyword evidence="2" id="KW-0227">DNA damage</keyword>
<dbReference type="Gene3D" id="1.20.5.170">
    <property type="match status" value="1"/>
</dbReference>
<dbReference type="Proteomes" id="UP000298138">
    <property type="component" value="Unassembled WGS sequence"/>
</dbReference>
<reference evidence="5 6" key="1">
    <citation type="submission" date="2019-04" db="EMBL/GenBank/DDBJ databases">
        <title>Comparative genomics and transcriptomics to analyze fruiting body development in filamentous ascomycetes.</title>
        <authorList>
            <consortium name="DOE Joint Genome Institute"/>
            <person name="Lutkenhaus R."/>
            <person name="Traeger S."/>
            <person name="Breuer J."/>
            <person name="Kuo A."/>
            <person name="Lipzen A."/>
            <person name="Pangilinan J."/>
            <person name="Dilworth D."/>
            <person name="Sandor L."/>
            <person name="Poggeler S."/>
            <person name="Barry K."/>
            <person name="Grigoriev I.V."/>
            <person name="Nowrousian M."/>
        </authorList>
    </citation>
    <scope>NUCLEOTIDE SEQUENCE [LARGE SCALE GENOMIC DNA]</scope>
    <source>
        <strain evidence="5 6">CBS 389.68</strain>
    </source>
</reference>
<dbReference type="EMBL" id="ML220148">
    <property type="protein sequence ID" value="TGZ77822.1"/>
    <property type="molecule type" value="Genomic_DNA"/>
</dbReference>
<dbReference type="GO" id="GO:0010772">
    <property type="term" value="P:meiotic DNA recombinase assembly involved in reciprocal meiotic recombination"/>
    <property type="evidence" value="ECO:0007669"/>
    <property type="project" value="TreeGrafter"/>
</dbReference>
<dbReference type="GO" id="GO:0034974">
    <property type="term" value="C:Swi5-Swi2 complex"/>
    <property type="evidence" value="ECO:0007669"/>
    <property type="project" value="TreeGrafter"/>
</dbReference>
<evidence type="ECO:0000256" key="3">
    <source>
        <dbReference type="ARBA" id="ARBA00023204"/>
    </source>
</evidence>
<dbReference type="AlphaFoldDB" id="A0A4S2MLF2"/>
<dbReference type="PANTHER" id="PTHR28529">
    <property type="entry name" value="DNA REPAIR PROTEIN SWI5 HOMOLOG"/>
    <property type="match status" value="1"/>
</dbReference>
<feature type="compositionally biased region" description="Basic and acidic residues" evidence="4">
    <location>
        <begin position="43"/>
        <end position="53"/>
    </location>
</feature>
<comment type="similarity">
    <text evidence="1">Belongs to the SWI5/SAE3 family.</text>
</comment>
<evidence type="ECO:0000256" key="2">
    <source>
        <dbReference type="ARBA" id="ARBA00022763"/>
    </source>
</evidence>
<proteinExistence type="inferred from homology"/>
<dbReference type="GO" id="GO:0032798">
    <property type="term" value="C:Swi5-Sfr1 complex"/>
    <property type="evidence" value="ECO:0007669"/>
    <property type="project" value="TreeGrafter"/>
</dbReference>
<keyword evidence="6" id="KW-1185">Reference proteome</keyword>
<feature type="region of interest" description="Disordered" evidence="4">
    <location>
        <begin position="1"/>
        <end position="58"/>
    </location>
</feature>
<evidence type="ECO:0000313" key="5">
    <source>
        <dbReference type="EMBL" id="TGZ77822.1"/>
    </source>
</evidence>
<evidence type="ECO:0000313" key="6">
    <source>
        <dbReference type="Proteomes" id="UP000298138"/>
    </source>
</evidence>
<organism evidence="5 6">
    <name type="scientific">Ascodesmis nigricans</name>
    <dbReference type="NCBI Taxonomy" id="341454"/>
    <lineage>
        <taxon>Eukaryota</taxon>
        <taxon>Fungi</taxon>
        <taxon>Dikarya</taxon>
        <taxon>Ascomycota</taxon>
        <taxon>Pezizomycotina</taxon>
        <taxon>Pezizomycetes</taxon>
        <taxon>Pezizales</taxon>
        <taxon>Ascodesmidaceae</taxon>
        <taxon>Ascodesmis</taxon>
    </lineage>
</organism>
<dbReference type="Pfam" id="PF07061">
    <property type="entry name" value="Swi5"/>
    <property type="match status" value="1"/>
</dbReference>
<protein>
    <submittedName>
        <fullName evidence="5">Swi5-domain-containing protein</fullName>
    </submittedName>
</protein>
<dbReference type="FunCoup" id="A0A4S2MLF2">
    <property type="interactions" value="7"/>
</dbReference>
<dbReference type="GO" id="GO:0000709">
    <property type="term" value="P:meiotic joint molecule formation"/>
    <property type="evidence" value="ECO:0007669"/>
    <property type="project" value="TreeGrafter"/>
</dbReference>
<gene>
    <name evidence="5" type="ORF">EX30DRAFT_374308</name>
</gene>
<keyword evidence="3" id="KW-0234">DNA repair</keyword>